<dbReference type="Pfam" id="PF14498">
    <property type="entry name" value="Glyco_hyd_65N_2"/>
    <property type="match status" value="1"/>
</dbReference>
<dbReference type="Proteomes" id="UP001527882">
    <property type="component" value="Unassembled WGS sequence"/>
</dbReference>
<dbReference type="SUPFAM" id="SSF48208">
    <property type="entry name" value="Six-hairpin glycosidases"/>
    <property type="match status" value="1"/>
</dbReference>
<evidence type="ECO:0000259" key="1">
    <source>
        <dbReference type="Pfam" id="PF14498"/>
    </source>
</evidence>
<sequence length="788" mass="88353">MPSGNGTIGASVLGAVRDETIIINHADLWHGGVKDTLPDVSRTLPETRRLMSEGKYLEASWHLTRTLKETGYHTRLAAKLPLAEIRLSMPGEHAFRQYRRSVDMETGEVTVKWQAGDARYERNLFVSRAHDCIIYEIKAAGAFLNGRIGLAFRRSEQANKAEKLKELEETAECCAADGYSYFAAANDDGTDYGAVLRWIPLGGSPEISTSQDGSLRFEGCTKGLALVKVFVKGDRSKDWYRLKEELALLDPSYESHLAMHAELHGRLFSSVTLDLGGDRRDRSNEELLLEAYEGEAPTALVEKMWSFGRYLFISGTAPNAMPFGMYGLWAGDYRLVWCHNMANENVQMMYWHAAAGGLTELMPALFNYYGSMMDDFRECAMKLYGCRGIYIPAGSTPGIGLPNQIVPVIMNWTGAAGWLARHYYEYYVYTGDTDFLLETALPFMREAAQFYEDFAVLGDDGRYKLYPSVSPENTPLNFMPPNNEPLAHPMPTTINATMDIAILKELLTHLIEGSEAAGRYTVETKKWRSILERIPSYAVNSDGAVREWIHPAFEDRYEHRHISHLYPIFPGQEFTKEEEPELFEAFEIAVRKRVIGAQSGWSLAHMASVYARLGMGDQALESLDLLSRSCLLNNFVTLHNDWRNMGISMNRTDAPIQMDANMGFVHAVQEMLLYGSRDLVKLLPALPSKWVRGNVRGLRFCTGSVSMTWDRNAGTIEAVLSADRETDIRIGLPEWADRVLTAVPEGEGRLSPAGKGFYRLRLLPGQQCILRSEALSDALPDTWLASSP</sequence>
<evidence type="ECO:0000313" key="4">
    <source>
        <dbReference type="EMBL" id="MCZ8513726.1"/>
    </source>
</evidence>
<dbReference type="GO" id="GO:0016787">
    <property type="term" value="F:hydrolase activity"/>
    <property type="evidence" value="ECO:0007669"/>
    <property type="project" value="UniProtKB-KW"/>
</dbReference>
<dbReference type="InterPro" id="IPR008928">
    <property type="entry name" value="6-hairpin_glycosidase_sf"/>
</dbReference>
<dbReference type="PANTHER" id="PTHR31084:SF0">
    <property type="entry name" value="ALPHA-L-FUCOSIDASE 2"/>
    <property type="match status" value="1"/>
</dbReference>
<dbReference type="InterPro" id="IPR016518">
    <property type="entry name" value="Alpha-L-fucosidase"/>
</dbReference>
<keyword evidence="5" id="KW-1185">Reference proteome</keyword>
<accession>A0ABT4QAC4</accession>
<comment type="caution">
    <text evidence="4">The sequence shown here is derived from an EMBL/GenBank/DDBJ whole genome shotgun (WGS) entry which is preliminary data.</text>
</comment>
<organism evidence="4 5">
    <name type="scientific">Paenibacillus gyeongsangnamensis</name>
    <dbReference type="NCBI Taxonomy" id="3388067"/>
    <lineage>
        <taxon>Bacteria</taxon>
        <taxon>Bacillati</taxon>
        <taxon>Bacillota</taxon>
        <taxon>Bacilli</taxon>
        <taxon>Bacillales</taxon>
        <taxon>Paenibacillaceae</taxon>
        <taxon>Paenibacillus</taxon>
    </lineage>
</organism>
<dbReference type="Gene3D" id="1.50.10.10">
    <property type="match status" value="1"/>
</dbReference>
<dbReference type="EMBL" id="JAQAGZ010000009">
    <property type="protein sequence ID" value="MCZ8513726.1"/>
    <property type="molecule type" value="Genomic_DNA"/>
</dbReference>
<gene>
    <name evidence="4" type="ORF">O9H85_15060</name>
</gene>
<name>A0ABT4QAC4_9BACL</name>
<feature type="domain" description="Alpha fucosidase A-like C-terminal" evidence="2">
    <location>
        <begin position="678"/>
        <end position="730"/>
    </location>
</feature>
<feature type="domain" description="Glycosyl hydrolase family 95 N-terminal" evidence="1">
    <location>
        <begin position="2"/>
        <end position="222"/>
    </location>
</feature>
<dbReference type="Pfam" id="PF22124">
    <property type="entry name" value="Glyco_hydro_95_cat"/>
    <property type="match status" value="1"/>
</dbReference>
<evidence type="ECO:0000313" key="5">
    <source>
        <dbReference type="Proteomes" id="UP001527882"/>
    </source>
</evidence>
<reference evidence="4 5" key="1">
    <citation type="submission" date="2022-12" db="EMBL/GenBank/DDBJ databases">
        <title>Draft genome sequence of Paenibacillus sp. dW9.</title>
        <authorList>
            <person name="Choi E.-W."/>
            <person name="Kim D.-U."/>
        </authorList>
    </citation>
    <scope>NUCLEOTIDE SEQUENCE [LARGE SCALE GENOMIC DNA]</scope>
    <source>
        <strain evidence="5">dW9</strain>
    </source>
</reference>
<dbReference type="InterPro" id="IPR049053">
    <property type="entry name" value="AFCA-like_C"/>
</dbReference>
<proteinExistence type="predicted"/>
<dbReference type="InterPro" id="IPR054363">
    <property type="entry name" value="GH95_cat"/>
</dbReference>
<evidence type="ECO:0000259" key="3">
    <source>
        <dbReference type="Pfam" id="PF22124"/>
    </source>
</evidence>
<keyword evidence="4" id="KW-0378">Hydrolase</keyword>
<feature type="domain" description="Glycosyl hydrolase family 95 catalytic" evidence="3">
    <location>
        <begin position="252"/>
        <end position="672"/>
    </location>
</feature>
<evidence type="ECO:0000259" key="2">
    <source>
        <dbReference type="Pfam" id="PF21307"/>
    </source>
</evidence>
<dbReference type="RefSeq" id="WP_269882250.1">
    <property type="nucleotide sequence ID" value="NZ_JAQAGZ010000009.1"/>
</dbReference>
<dbReference type="PANTHER" id="PTHR31084">
    <property type="entry name" value="ALPHA-L-FUCOSIDASE 2"/>
    <property type="match status" value="1"/>
</dbReference>
<dbReference type="Pfam" id="PF21307">
    <property type="entry name" value="Glyco_hydro_95_C"/>
    <property type="match status" value="1"/>
</dbReference>
<protein>
    <submittedName>
        <fullName evidence="4">Glycoside hydrolase N-terminal domain-containing protein</fullName>
    </submittedName>
</protein>
<dbReference type="InterPro" id="IPR012341">
    <property type="entry name" value="6hp_glycosidase-like_sf"/>
</dbReference>
<dbReference type="PIRSF" id="PIRSF007663">
    <property type="entry name" value="UCP007663"/>
    <property type="match status" value="1"/>
</dbReference>
<dbReference type="InterPro" id="IPR027414">
    <property type="entry name" value="GH95_N_dom"/>
</dbReference>